<evidence type="ECO:0000256" key="2">
    <source>
        <dbReference type="SAM" id="SignalP"/>
    </source>
</evidence>
<name>A0A8H3FZL3_9LECA</name>
<feature type="chain" id="PRO_5034780067" description="Carbohydrate-binding module family 19 domain-containing protein" evidence="2">
    <location>
        <begin position="19"/>
        <end position="586"/>
    </location>
</feature>
<keyword evidence="4" id="KW-1185">Reference proteome</keyword>
<evidence type="ECO:0000313" key="4">
    <source>
        <dbReference type="Proteomes" id="UP000664534"/>
    </source>
</evidence>
<feature type="signal peptide" evidence="2">
    <location>
        <begin position="1"/>
        <end position="18"/>
    </location>
</feature>
<feature type="region of interest" description="Disordered" evidence="1">
    <location>
        <begin position="164"/>
        <end position="184"/>
    </location>
</feature>
<feature type="region of interest" description="Disordered" evidence="1">
    <location>
        <begin position="98"/>
        <end position="126"/>
    </location>
</feature>
<feature type="compositionally biased region" description="Polar residues" evidence="1">
    <location>
        <begin position="98"/>
        <end position="115"/>
    </location>
</feature>
<dbReference type="EMBL" id="CAJPDT010000073">
    <property type="protein sequence ID" value="CAF9933912.1"/>
    <property type="molecule type" value="Genomic_DNA"/>
</dbReference>
<proteinExistence type="predicted"/>
<feature type="region of interest" description="Disordered" evidence="1">
    <location>
        <begin position="497"/>
        <end position="518"/>
    </location>
</feature>
<gene>
    <name evidence="3" type="ORF">IMSHALPRED_009519</name>
</gene>
<keyword evidence="2" id="KW-0732">Signal</keyword>
<evidence type="ECO:0008006" key="5">
    <source>
        <dbReference type="Google" id="ProtNLM"/>
    </source>
</evidence>
<evidence type="ECO:0000313" key="3">
    <source>
        <dbReference type="EMBL" id="CAF9933912.1"/>
    </source>
</evidence>
<protein>
    <recommendedName>
        <fullName evidence="5">Carbohydrate-binding module family 19 domain-containing protein</fullName>
    </recommendedName>
</protein>
<reference evidence="3" key="1">
    <citation type="submission" date="2021-03" db="EMBL/GenBank/DDBJ databases">
        <authorList>
            <person name="Tagirdzhanova G."/>
        </authorList>
    </citation>
    <scope>NUCLEOTIDE SEQUENCE</scope>
</reference>
<sequence length="586" mass="59027">MRSRIILLLAVCSNLAAAGPLRHNEARVQHHNVARFLNHTETPSIPADIKILTPIPISSSSLTPSIAPSQETSTFAATSSTIPAATDLAADLLTSTPSQFPSTSATLPSTVSTKAVSEDSDAGSGATPVTTLALVSSGSSISENQDAAVLQPAETLSRLFNIGGNPSNDLQPSTNAMSLSSTISPELSASTPTLLDVQSTINAQKAVATPSPSSKEVLLPTSSTAAASQVILSSTTLVPTSFSTGTSQAASPVVVPIPISSGPVQVLGAGGDTVDEFAPVTLDQSSPAPTGTAKYPTAAEGNTAMASGYNEVYKSLGEDSACDPADPSQAYACVMGEIAECQSDQTYVLKSCPRGQSCYALPKPSGLTGVVVQCAVPSDAFSILNGPPSSTAVPVAVTSQPAQVLQAEGDFSQATQSVTEQNLGQPVTSSLSVQATMQSQPMASAPSVLAVTATAQQIHNPNLLNNSPESNTLPSAPSTTAADLSVPKAMFAVVTAPENDRASPSENSAQASTPVMQSSAISPVQLPEASVTGTPTSSADGAGVTYGPIGVPVNEKLAAGNGQATVTVTVTITTTEKSAPVTILSS</sequence>
<feature type="compositionally biased region" description="Low complexity" evidence="1">
    <location>
        <begin position="461"/>
        <end position="475"/>
    </location>
</feature>
<organism evidence="3 4">
    <name type="scientific">Imshaugia aleurites</name>
    <dbReference type="NCBI Taxonomy" id="172621"/>
    <lineage>
        <taxon>Eukaryota</taxon>
        <taxon>Fungi</taxon>
        <taxon>Dikarya</taxon>
        <taxon>Ascomycota</taxon>
        <taxon>Pezizomycotina</taxon>
        <taxon>Lecanoromycetes</taxon>
        <taxon>OSLEUM clade</taxon>
        <taxon>Lecanoromycetidae</taxon>
        <taxon>Lecanorales</taxon>
        <taxon>Lecanorineae</taxon>
        <taxon>Parmeliaceae</taxon>
        <taxon>Imshaugia</taxon>
    </lineage>
</organism>
<evidence type="ECO:0000256" key="1">
    <source>
        <dbReference type="SAM" id="MobiDB-lite"/>
    </source>
</evidence>
<feature type="region of interest" description="Disordered" evidence="1">
    <location>
        <begin position="461"/>
        <end position="481"/>
    </location>
</feature>
<dbReference type="OrthoDB" id="2362516at2759"/>
<comment type="caution">
    <text evidence="3">The sequence shown here is derived from an EMBL/GenBank/DDBJ whole genome shotgun (WGS) entry which is preliminary data.</text>
</comment>
<dbReference type="Proteomes" id="UP000664534">
    <property type="component" value="Unassembled WGS sequence"/>
</dbReference>
<dbReference type="AlphaFoldDB" id="A0A8H3FZL3"/>
<feature type="compositionally biased region" description="Polar residues" evidence="1">
    <location>
        <begin position="504"/>
        <end position="518"/>
    </location>
</feature>
<accession>A0A8H3FZL3</accession>